<name>A0A3P7LPY1_STRVU</name>
<protein>
    <submittedName>
        <fullName evidence="1">Uncharacterized protein</fullName>
    </submittedName>
</protein>
<proteinExistence type="predicted"/>
<keyword evidence="2" id="KW-1185">Reference proteome</keyword>
<dbReference type="Proteomes" id="UP000270094">
    <property type="component" value="Unassembled WGS sequence"/>
</dbReference>
<reference evidence="1 2" key="1">
    <citation type="submission" date="2018-11" db="EMBL/GenBank/DDBJ databases">
        <authorList>
            <consortium name="Pathogen Informatics"/>
        </authorList>
    </citation>
    <scope>NUCLEOTIDE SEQUENCE [LARGE SCALE GENOMIC DNA]</scope>
</reference>
<evidence type="ECO:0000313" key="1">
    <source>
        <dbReference type="EMBL" id="VDM81288.1"/>
    </source>
</evidence>
<evidence type="ECO:0000313" key="2">
    <source>
        <dbReference type="Proteomes" id="UP000270094"/>
    </source>
</evidence>
<feature type="non-terminal residue" evidence="1">
    <location>
        <position position="44"/>
    </location>
</feature>
<accession>A0A3P7LPY1</accession>
<dbReference type="AlphaFoldDB" id="A0A3P7LPY1"/>
<organism evidence="1 2">
    <name type="scientific">Strongylus vulgaris</name>
    <name type="common">Blood worm</name>
    <dbReference type="NCBI Taxonomy" id="40348"/>
    <lineage>
        <taxon>Eukaryota</taxon>
        <taxon>Metazoa</taxon>
        <taxon>Ecdysozoa</taxon>
        <taxon>Nematoda</taxon>
        <taxon>Chromadorea</taxon>
        <taxon>Rhabditida</taxon>
        <taxon>Rhabditina</taxon>
        <taxon>Rhabditomorpha</taxon>
        <taxon>Strongyloidea</taxon>
        <taxon>Strongylidae</taxon>
        <taxon>Strongylus</taxon>
    </lineage>
</organism>
<dbReference type="OrthoDB" id="5875632at2759"/>
<gene>
    <name evidence="1" type="ORF">SVUK_LOCUS16286</name>
</gene>
<dbReference type="EMBL" id="UYYB01112178">
    <property type="protein sequence ID" value="VDM81288.1"/>
    <property type="molecule type" value="Genomic_DNA"/>
</dbReference>
<sequence length="44" mass="4985">MHPNIIIIRPDQLLTSRRKKLQEEVEAAGSRAGALFNERPDLTV</sequence>